<dbReference type="SMART" id="SM01337">
    <property type="entry name" value="APC10"/>
    <property type="match status" value="1"/>
</dbReference>
<keyword evidence="3" id="KW-0808">Transferase</keyword>
<feature type="compositionally biased region" description="Basic and acidic residues" evidence="10">
    <location>
        <begin position="2716"/>
        <end position="2743"/>
    </location>
</feature>
<dbReference type="InterPro" id="IPR009091">
    <property type="entry name" value="RCC1/BLIP-II"/>
</dbReference>
<evidence type="ECO:0000256" key="8">
    <source>
        <dbReference type="PROSITE-ProRule" id="PRU00087"/>
    </source>
</evidence>
<dbReference type="SUPFAM" id="SSF50985">
    <property type="entry name" value="RCC1/BLIP-II"/>
    <property type="match status" value="1"/>
</dbReference>
<evidence type="ECO:0000313" key="13">
    <source>
        <dbReference type="RefSeq" id="XP_006812458.1"/>
    </source>
</evidence>
<feature type="compositionally biased region" description="Polar residues" evidence="10">
    <location>
        <begin position="2850"/>
        <end position="2863"/>
    </location>
</feature>
<feature type="region of interest" description="Disordered" evidence="10">
    <location>
        <begin position="680"/>
        <end position="702"/>
    </location>
</feature>
<keyword evidence="7" id="KW-0966">Cell projection</keyword>
<dbReference type="Pfam" id="PF00415">
    <property type="entry name" value="RCC1"/>
    <property type="match status" value="1"/>
</dbReference>
<reference evidence="13" key="1">
    <citation type="submission" date="2025-08" db="UniProtKB">
        <authorList>
            <consortium name="RefSeq"/>
        </authorList>
    </citation>
    <scope>IDENTIFICATION</scope>
    <source>
        <tissue evidence="13">Testes</tissue>
    </source>
</reference>
<feature type="region of interest" description="Disordered" evidence="10">
    <location>
        <begin position="1757"/>
        <end position="1781"/>
    </location>
</feature>
<feature type="region of interest" description="Disordered" evidence="10">
    <location>
        <begin position="2917"/>
        <end position="2948"/>
    </location>
</feature>
<evidence type="ECO:0000313" key="12">
    <source>
        <dbReference type="Proteomes" id="UP000694865"/>
    </source>
</evidence>
<dbReference type="SUPFAM" id="SSF49785">
    <property type="entry name" value="Galactose-binding domain-like"/>
    <property type="match status" value="1"/>
</dbReference>
<feature type="compositionally biased region" description="Basic and acidic residues" evidence="10">
    <location>
        <begin position="687"/>
        <end position="697"/>
    </location>
</feature>
<feature type="compositionally biased region" description="Basic and acidic residues" evidence="10">
    <location>
        <begin position="3336"/>
        <end position="3347"/>
    </location>
</feature>
<feature type="compositionally biased region" description="Basic and acidic residues" evidence="10">
    <location>
        <begin position="3170"/>
        <end position="3187"/>
    </location>
</feature>
<evidence type="ECO:0000256" key="2">
    <source>
        <dbReference type="ARBA" id="ARBA00004906"/>
    </source>
</evidence>
<organism evidence="12 13">
    <name type="scientific">Saccoglossus kowalevskii</name>
    <name type="common">Acorn worm</name>
    <dbReference type="NCBI Taxonomy" id="10224"/>
    <lineage>
        <taxon>Eukaryota</taxon>
        <taxon>Metazoa</taxon>
        <taxon>Hemichordata</taxon>
        <taxon>Enteropneusta</taxon>
        <taxon>Harrimaniidae</taxon>
        <taxon>Saccoglossus</taxon>
    </lineage>
</organism>
<evidence type="ECO:0000256" key="4">
    <source>
        <dbReference type="ARBA" id="ARBA00022723"/>
    </source>
</evidence>
<evidence type="ECO:0000256" key="3">
    <source>
        <dbReference type="ARBA" id="ARBA00022679"/>
    </source>
</evidence>
<evidence type="ECO:0000256" key="6">
    <source>
        <dbReference type="ARBA" id="ARBA00022786"/>
    </source>
</evidence>
<evidence type="ECO:0000256" key="9">
    <source>
        <dbReference type="PROSITE-ProRule" id="PRU00235"/>
    </source>
</evidence>
<dbReference type="InterPro" id="IPR014756">
    <property type="entry name" value="Ig_E-set"/>
</dbReference>
<feature type="repeat" description="Filamin" evidence="8">
    <location>
        <begin position="2162"/>
        <end position="2214"/>
    </location>
</feature>
<feature type="region of interest" description="Disordered" evidence="10">
    <location>
        <begin position="2677"/>
        <end position="2863"/>
    </location>
</feature>
<dbReference type="InterPro" id="IPR004939">
    <property type="entry name" value="APC_su10/DOC_dom"/>
</dbReference>
<dbReference type="PANTHER" id="PTHR45943:SF1">
    <property type="entry name" value="E3 UBIQUITIN-PROTEIN LIGASE MYCBP2"/>
    <property type="match status" value="1"/>
</dbReference>
<dbReference type="PROSITE" id="PS50194">
    <property type="entry name" value="FILAMIN_REPEAT"/>
    <property type="match status" value="1"/>
</dbReference>
<dbReference type="PROSITE" id="PS00626">
    <property type="entry name" value="RCC1_2"/>
    <property type="match status" value="2"/>
</dbReference>
<evidence type="ECO:0000256" key="7">
    <source>
        <dbReference type="ARBA" id="ARBA00023273"/>
    </source>
</evidence>
<dbReference type="InterPro" id="IPR038648">
    <property type="entry name" value="PHR_sf"/>
</dbReference>
<keyword evidence="6" id="KW-0833">Ubl conjugation pathway</keyword>
<dbReference type="SUPFAM" id="SSF81296">
    <property type="entry name" value="E set domains"/>
    <property type="match status" value="1"/>
</dbReference>
<sequence length="4129" mass="448438">MKVPKIVGMGMSGVFELIRETKTTHPVLCGRALQSLLDILQGQTPEGLSKEPPLVIDCLFELLMELTTDSDTGNSVPDGHQSLSSLGCSSLLSLVVARGDTGKLLTAITALLRSNTHTALQAIKIPLVLGALQKSVQSVILGKTLHPTWLSSGVTNKALLDSFNISHVPTDGKQEGTYGAIASDGSYLYIHNSLGLFKVGTGYNSTIKGHVYKSRSDFHTADQGWLSFVKGLLFYQYLGSRILMNINIETLEEERPYEVTGESGDSCVMFTNGDTIGEISAGKDDGFVIRSYSPLTSPMPCVNELPFKLARKCLLAFGQSTYDSQKEIHTLCLGMDEDPLTVNGGKDFSLIRTATGKMLYIGKPVSLGLKQGGGMSNKWSELPITKSPKITQCSVGHEGQHSILITDDGTAFFVGTSKRGEDGDQVKSRRLHKVSKPKKISKMDGKCAVHSACNNGSSALVTKQGEMYIFGKDNTYADHSTGLVTDLKDVQVSSVSLGKAHACVLASNGDVYTFGINNKGQCGRDYGGPSVKEGLAQAAAMSISVNDEDNEEDEIDGEESHGMCPSGSHKWKHEQCMVCTICGECTGYGPSCISTGGPDRVTGALCGCGTGDAGCTKCGCCKTCAGEGQDKEFSGGWLEALARHGELLPLDILAKKQIEDRRRYQPIGFRQIGKVLLDADQGSASGDDNKDHDKDQSKTVTHPPSKILIGIGDVATTQISCGLHHTVVLLQNGDVYAFGSGQYGQLGQGDTSTRGAPTLVVLPVAASHVAAGSNHTVVLLENGQVFTFGSHQKGQLGRAAPGDEQSCRHWYAEPGLVPGIGAQSGRRATWIGASGDQTYMKVDESLINANTLAKCKVFSNHKSIGLIPTDSASTVKCLMISGSDGNCKSFSGPDQVTLKDRCICLDPVYDVLWSYDPLTSHVCCYNVLTGDAHDIVTKDSSERPSILNCEFTIPCQSDTSTTRAHCALNLLCCLDTLTTSQDVGIVVAEQRQDFHSTARVFTKDDFTIVNRFESHGGGWGYSGHSVEAIRFTVDCDVVLGGLGLFGGRGEYTAKIKVYELGVDGGDHESDGDLLAESDDTSYECGAREKFPVLFDEPVLLCANIWYVAWARVSGPSSDCGSGGIMTVTSDDQVVFRFKSSKKSNNGTDVNAGQIPQILYRLPLADTSSGSNVTKEVEPIHILSRQFSRTVSSACFDSLLNLLEWSWATFNKSLLEIQSLKGTNLTAALLDLNRLVYLSTASLRLLKIYTCEVYPNGSNARTPPETETLADCVGKTRTLLCKILSEKSVYSIKTRGKDDVHHNDLLDMILLECHHTFVNCFHAFYPTNQLKWICLCDLLSQMNPEDKAITNCFLLAAVLEALCHPSVKLTNLLPIVRETEAASLALQRQLSNDDNASCATLVGEHIRYPLLVSNLEMTLQVDGCSSMGNFREVLAKLMSIIVLPVRHSLKKETCTIPPLLVSNACSLLACIVSELAASATGSENDIQSTGRPILTTPTRFARVSQGRSWNTGNGSPDAVCFSVDRSGVIIIGFGVFGGLGQYEYELELLDDIEGSSDGHNHRWNSLEIIKGTYGADDCVNDVAEIRFERPVPIKEGVKYAVRLRNHGNRTSNGDGGLAQIKGPDGSTFTFSSCSLSSNGTNHTRGQLPTVLYQTTPNEGEVSTPHNSQAAAEMQSRNNAITITSAIIKSATDILERAQSHQNGDLVELLGSVHLFSSLLPLVLASIAPVASTDPRSAVQVLSLIEEILPSVAGVNLHSAPQPTSPSSVLSGQQSDCSTLSPTDSHAITTSTHYAIVESEHPYKPASVTSYKVSFSEAVQWMTLEFDPQCGTAQPEDSVKLYIPNKSAKDDQSTENPLIPVLKKFYGGLNWPSMAVILPGVKTLLVRTGCLYFLHVCVLCTGNEVHFTLETASDYVKDEKASFYGFKCTVIGYEWVSAPEEGMAQLEKELSYLGGMCASSLLKKDLILPPTTTEEAEEDLDALEETIFSNHSTLLNKAFALSSPLTVHQALDGNIPICTQSNERAFLKDFVSCSSATSGGRLARWIQPDSYVDPKQCDILFDKDNIKCSWPAVITLQTRDQYADLVHVPNLKVEAKAVPVIRKDNAESNTKYHKSKGKSLEKDMTYGGHPTPKIDTLYEPTATNHVNYISITMMKEYENYSFEELRIASPIVRRPDENMLVRANNDGSYHANWTPGSAGTYAVHVTIDGYPMDDVPQIEVGEPPQGVTPPNPAATKKPHQPSKVRKYVASHSQGLRIRTSPSLQSEQIGIVGVNDTITFVDEVHNEDGVWLRLNSETIHKYCGTNGYKEAWCLSYNQHLGKTLLVPVELKSSEGNIWVKLDHESMQRYCESTEGEAWSLARNKDAIYLMHEADLEIEEEKAKLTAPFALEFTSGRSTPPKVAGFDFKKAAATASSGPLMFGGHASNGLNGPVIPNVPTFGSPSKNEIIPENQTGPFVFGQAKGPSFPFGQGAASSNESATEQVEKKFVEKIKDSLDKSSQGIRLLEDAAGTPSSSGHDSLKGHFSIGRLDGRSSPQRSLSPKTLRKTKTGKRERTSSPAPKDKPPARSRSGSFKASENRFRESFKQAVSASVAETARSVFASFLWHEGIVHDAMACASFLKFHPGLSKQATSLPQPTPEPVPTHEKLKNRYSADFSQSMPESAIASLQDPELLAKLCNGNKEVDGTSSGGSASPRESPRMSTSSESSPRKGHSSPKKASREASPKTLSRDSSPKRSIDSSPKKTPSESMLKGSPKKIHVGIVAESDKQPSESPLRGSPKKTPVGVIAEADKTRSPRKSPKHSPKVSPKSSPKPSPKSSPLLSRKAKQLTTSSDVFSSGRLHTPSVTPRERSASTSKTDGLSLRDSQTMQNNIKKDLAPESALPPTLKHLVSFWEDLSSAVLNVAAQQIVLPSPAVIVKSSKTKNDKKDRDRDRSRKDKKKREKAPLGRGNLFGEAAGVPIGAGERESVCELCDGVFPHPVTYHMRQNHPGCGRHAGGQGYNSSGNFCGGWAGNCGDGGRGGSSWYLMCDRCREKYLKEKRSNASKEKVKKLKKKPPPLRVSKVLPPVEAHHIMKANALFLLDLASAAGPLLPSSSPVKKQSKFDLPVLSEMDLQTTSEFPHSVPFQFLKMLRGEHHSEMLPLILRDVEMFTRDGRLEASINARNDMLPQSDLDGRKGGGSSTKERPKSAIELDPRRMPFQRSISMTNNVDDESAKVIIKPRIQRRRNNSGSTTSFTEGGSSLLRRPSPALAKLVGGGNNEKALQRPVISFIMQRYDLEGLKIAMKQAVRKAACRVHAMQALNWLLRNVTQATCLHDLLWHFVSSLMPVPPEKEEETAENNKKDQPDPDKDVIMCDHPLADITIGGESINPLGVAFHSLLQTISDIMMLLPHGSALQLMAIRCWCLRFRPSDHVFLHHSHVFSNISKILSKSDEGDTDDVMLNSSASFIGEIVLPSEQSVVTVSCLKDLTSVADIQVSSRAAMLSSLTDSSTETFWESGDEDRNKTKSITLTCSDAMVPVVIAVHIDNSRDIGGVNDSDLREHMVGILFSRSKLTHLQKQVCAHIVQSIRKEASRVKEEWENSLLNKDDKDNCVVIALSDAYCFELLSMVLALSGSSVGRVYIAQQVTLIQDVLTLLHTGSPRVQRQVASILRRILPEITPQQFASNMGISSLPPTDISILTQSNKSQPSTDDYVGILDILLACMAKALTVQVKVKGGSGPAGTLGGKGVCTLTVASMMNPSVDDKQIKKTDDKRWWLKGSMAQNVGELIIKLLKDMSLGLFSEAWSRVTKGAVAELLLALTKLEEGKRLPTECMKTHTMWLSLASLCVLDQEHVERLSSGQWVGGSEGQQSKHKPTCDNHDDNETLAIILCNMCGNLCADCDRFLHLHRKTKSHQRQVFKEEEESIKVDLHEGCGRTKLFWVMTLADSKTLKAMVEFKETGKSSSGSSPGYCRFCSSGHNTGLLPVGYVCSDPECQEHAKHACIKTLPCGHQCGGIINEDKCLPCLHGCKTKDGIKLKQDGDDMCMVCFTEALSAAPAVQAYYGGEARCDQEVGGADEYDPSELVCGGCSDVSRAQMCPKHGTDYLEYKCRYCCSVAVFFCFGTTHFCNACHDDFQRVTSIAKSDLPHCPA</sequence>
<feature type="compositionally biased region" description="Basic and acidic residues" evidence="10">
    <location>
        <begin position="2920"/>
        <end position="2933"/>
    </location>
</feature>
<dbReference type="GeneID" id="100368165"/>
<feature type="compositionally biased region" description="Low complexity" evidence="10">
    <location>
        <begin position="2691"/>
        <end position="2704"/>
    </location>
</feature>
<feature type="region of interest" description="Disordered" evidence="10">
    <location>
        <begin position="3327"/>
        <end position="3347"/>
    </location>
</feature>
<dbReference type="PANTHER" id="PTHR45943">
    <property type="entry name" value="E3 UBIQUITIN-PROTEIN LIGASE MYCBP2"/>
    <property type="match status" value="1"/>
</dbReference>
<feature type="domain" description="DOC" evidence="11">
    <location>
        <begin position="3463"/>
        <end position="3581"/>
    </location>
</feature>
<dbReference type="Gene3D" id="2.130.10.30">
    <property type="entry name" value="Regulator of chromosome condensation 1/beta-lactamase-inhibitor protein II"/>
    <property type="match status" value="2"/>
</dbReference>
<dbReference type="RefSeq" id="XP_006812458.1">
    <property type="nucleotide sequence ID" value="XM_006812395.1"/>
</dbReference>
<accession>A0ABM0LXG7</accession>
<feature type="repeat" description="RCC1" evidence="9">
    <location>
        <begin position="783"/>
        <end position="844"/>
    </location>
</feature>
<feature type="compositionally biased region" description="Low complexity" evidence="10">
    <location>
        <begin position="3227"/>
        <end position="3239"/>
    </location>
</feature>
<feature type="compositionally biased region" description="Basic residues" evidence="10">
    <location>
        <begin position="2792"/>
        <end position="2801"/>
    </location>
</feature>
<dbReference type="InterPro" id="IPR017868">
    <property type="entry name" value="Filamin/ABP280_repeat-like"/>
</dbReference>
<gene>
    <name evidence="13" type="primary">MYCBP2</name>
</gene>
<keyword evidence="5" id="KW-0677">Repeat</keyword>
<dbReference type="Gene3D" id="1.10.10.2360">
    <property type="match status" value="1"/>
</dbReference>
<dbReference type="Pfam" id="PF13540">
    <property type="entry name" value="RCC1_2"/>
    <property type="match status" value="1"/>
</dbReference>
<dbReference type="CDD" id="cd19799">
    <property type="entry name" value="Bbox2_MYCBP2"/>
    <property type="match status" value="1"/>
</dbReference>
<feature type="region of interest" description="Disordered" evidence="10">
    <location>
        <begin position="3159"/>
        <end position="3187"/>
    </location>
</feature>
<evidence type="ECO:0000256" key="1">
    <source>
        <dbReference type="ARBA" id="ARBA00004316"/>
    </source>
</evidence>
<dbReference type="Pfam" id="PF08005">
    <property type="entry name" value="PHR"/>
    <property type="match status" value="2"/>
</dbReference>
<feature type="region of interest" description="Disordered" evidence="10">
    <location>
        <begin position="2506"/>
        <end position="2576"/>
    </location>
</feature>
<feature type="region of interest" description="Disordered" evidence="10">
    <location>
        <begin position="3221"/>
        <end position="3241"/>
    </location>
</feature>
<name>A0ABM0LXG7_SACKO</name>
<feature type="region of interest" description="Disordered" evidence="10">
    <location>
        <begin position="2216"/>
        <end position="2241"/>
    </location>
</feature>
<comment type="pathway">
    <text evidence="2">Protein modification; protein ubiquitination.</text>
</comment>
<feature type="repeat" description="RCC1" evidence="9">
    <location>
        <begin position="733"/>
        <end position="782"/>
    </location>
</feature>
<keyword evidence="4" id="KW-0479">Metal-binding</keyword>
<evidence type="ECO:0000259" key="11">
    <source>
        <dbReference type="SMART" id="SM01337"/>
    </source>
</evidence>
<dbReference type="InterPro" id="IPR012983">
    <property type="entry name" value="PHR"/>
</dbReference>
<dbReference type="PRINTS" id="PR00633">
    <property type="entry name" value="RCCNDNSATION"/>
</dbReference>
<dbReference type="InterPro" id="IPR008979">
    <property type="entry name" value="Galactose-bd-like_sf"/>
</dbReference>
<feature type="non-terminal residue" evidence="13">
    <location>
        <position position="4129"/>
    </location>
</feature>
<dbReference type="InterPro" id="IPR000408">
    <property type="entry name" value="Reg_chr_condens"/>
</dbReference>
<proteinExistence type="predicted"/>
<evidence type="ECO:0000256" key="10">
    <source>
        <dbReference type="SAM" id="MobiDB-lite"/>
    </source>
</evidence>
<comment type="subcellular location">
    <subcellularLocation>
        <location evidence="1">Cell projection</location>
    </subcellularLocation>
</comment>
<dbReference type="PROSITE" id="PS50012">
    <property type="entry name" value="RCC1_3"/>
    <property type="match status" value="2"/>
</dbReference>
<feature type="compositionally biased region" description="Basic and acidic residues" evidence="10">
    <location>
        <begin position="2548"/>
        <end position="2563"/>
    </location>
</feature>
<dbReference type="Proteomes" id="UP000694865">
    <property type="component" value="Unplaced"/>
</dbReference>
<protein>
    <submittedName>
        <fullName evidence="13">Probable E3 ubiquitin-protein ligase MYCBP2</fullName>
    </submittedName>
</protein>
<keyword evidence="12" id="KW-1185">Reference proteome</keyword>
<dbReference type="Gene3D" id="2.60.120.260">
    <property type="entry name" value="Galactose-binding domain-like"/>
    <property type="match status" value="1"/>
</dbReference>
<evidence type="ECO:0000256" key="5">
    <source>
        <dbReference type="ARBA" id="ARBA00022737"/>
    </source>
</evidence>
<dbReference type="Gene3D" id="2.60.120.820">
    <property type="entry name" value="PHR domain"/>
    <property type="match status" value="2"/>
</dbReference>